<dbReference type="SUPFAM" id="SSF48452">
    <property type="entry name" value="TPR-like"/>
    <property type="match status" value="1"/>
</dbReference>
<evidence type="ECO:0000256" key="3">
    <source>
        <dbReference type="SAM" id="Phobius"/>
    </source>
</evidence>
<keyword evidence="3" id="KW-0472">Membrane</keyword>
<feature type="transmembrane region" description="Helical" evidence="3">
    <location>
        <begin position="211"/>
        <end position="229"/>
    </location>
</feature>
<feature type="transmembrane region" description="Helical" evidence="3">
    <location>
        <begin position="116"/>
        <end position="134"/>
    </location>
</feature>
<feature type="transmembrane region" description="Helical" evidence="3">
    <location>
        <begin position="12"/>
        <end position="29"/>
    </location>
</feature>
<dbReference type="InterPro" id="IPR052346">
    <property type="entry name" value="O-mannosyl-transferase_TMTC"/>
</dbReference>
<feature type="transmembrane region" description="Helical" evidence="3">
    <location>
        <begin position="367"/>
        <end position="387"/>
    </location>
</feature>
<feature type="transmembrane region" description="Helical" evidence="3">
    <location>
        <begin position="241"/>
        <end position="268"/>
    </location>
</feature>
<comment type="caution">
    <text evidence="4">The sequence shown here is derived from an EMBL/GenBank/DDBJ whole genome shotgun (WGS) entry which is preliminary data.</text>
</comment>
<organism evidence="4 5">
    <name type="scientific">Pelotalea chapellei</name>
    <dbReference type="NCBI Taxonomy" id="44671"/>
    <lineage>
        <taxon>Bacteria</taxon>
        <taxon>Pseudomonadati</taxon>
        <taxon>Thermodesulfobacteriota</taxon>
        <taxon>Desulfuromonadia</taxon>
        <taxon>Geobacterales</taxon>
        <taxon>Geobacteraceae</taxon>
        <taxon>Pelotalea</taxon>
    </lineage>
</organism>
<feature type="transmembrane region" description="Helical" evidence="3">
    <location>
        <begin position="312"/>
        <end position="329"/>
    </location>
</feature>
<name>A0ABS5U417_9BACT</name>
<feature type="transmembrane region" description="Helical" evidence="3">
    <location>
        <begin position="341"/>
        <end position="360"/>
    </location>
</feature>
<keyword evidence="3" id="KW-1133">Transmembrane helix</keyword>
<evidence type="ECO:0000313" key="4">
    <source>
        <dbReference type="EMBL" id="MBT1070410.1"/>
    </source>
</evidence>
<sequence>MSNNKIIDILDSAVLHSAIIVVMVVLSYLNTLHVDFISVDDVSILDFLQTNEISLHSLFLGGGGDYFRPIPFLSFILDLQLFGRDPLAFHVMNAGLHLINALLVYLFALQTFKLSSLRKTAACVAALIFALHPVNSEAVLWMAGRTDLLCCTFFLLALLVGLNAQVDTIKATSAFFIMFLCSLLSKEASIATVLILPVYCQLNRSIISPERRYSLYGAMALAAGLYLAMRNGFHRGVDSGIGRIVGISAAKPFYHFVSESFAAFGFYIKKLLFPLPLNFAIVTINTNLYVVIGIIASITLLFLFWRIVSLRLSLLITVFGLAPPLLALHGKLPWTPFAERYLYLSSIGIALAVGICLSCCRSVRLRSLFFALVLTYACITISRVVLWTDSKAFWYDILQKSPEFPRSYVGVAIELIKEAKYDEAQRLLEKSLAMGYDTDFVWSNMAVICLARRDYAGYETAAVRAAQLSKQPTANYMALVYTITMNADKYADKVILYRRVAGYYLKAFERDPHYIDGLYNAAKSYLYVNENELAQKYFMQFLATPGETMYKPFAKRLLDSM</sequence>
<protein>
    <submittedName>
        <fullName evidence="4">Tetratricopeptide repeat protein</fullName>
    </submittedName>
</protein>
<dbReference type="EMBL" id="JAHDYS010000001">
    <property type="protein sequence ID" value="MBT1070410.1"/>
    <property type="molecule type" value="Genomic_DNA"/>
</dbReference>
<dbReference type="PANTHER" id="PTHR44227">
    <property type="match status" value="1"/>
</dbReference>
<evidence type="ECO:0000256" key="2">
    <source>
        <dbReference type="ARBA" id="ARBA00022803"/>
    </source>
</evidence>
<evidence type="ECO:0000313" key="5">
    <source>
        <dbReference type="Proteomes" id="UP000784128"/>
    </source>
</evidence>
<reference evidence="4 5" key="1">
    <citation type="submission" date="2021-05" db="EMBL/GenBank/DDBJ databases">
        <title>The draft genome of Geobacter chapellei DSM 13688.</title>
        <authorList>
            <person name="Xu Z."/>
            <person name="Masuda Y."/>
            <person name="Itoh H."/>
            <person name="Senoo K."/>
        </authorList>
    </citation>
    <scope>NUCLEOTIDE SEQUENCE [LARGE SCALE GENOMIC DNA]</scope>
    <source>
        <strain evidence="4 5">DSM 13688</strain>
    </source>
</reference>
<feature type="transmembrane region" description="Helical" evidence="3">
    <location>
        <begin position="140"/>
        <end position="162"/>
    </location>
</feature>
<feature type="transmembrane region" description="Helical" evidence="3">
    <location>
        <begin position="288"/>
        <end position="305"/>
    </location>
</feature>
<dbReference type="InterPro" id="IPR011990">
    <property type="entry name" value="TPR-like_helical_dom_sf"/>
</dbReference>
<dbReference type="Gene3D" id="1.25.40.10">
    <property type="entry name" value="Tetratricopeptide repeat domain"/>
    <property type="match status" value="1"/>
</dbReference>
<keyword evidence="3" id="KW-0812">Transmembrane</keyword>
<keyword evidence="1" id="KW-0677">Repeat</keyword>
<dbReference type="RefSeq" id="WP_214296111.1">
    <property type="nucleotide sequence ID" value="NZ_JAHDYS010000001.1"/>
</dbReference>
<dbReference type="Proteomes" id="UP000784128">
    <property type="component" value="Unassembled WGS sequence"/>
</dbReference>
<keyword evidence="5" id="KW-1185">Reference proteome</keyword>
<dbReference type="PANTHER" id="PTHR44227:SF3">
    <property type="entry name" value="PROTEIN O-MANNOSYL-TRANSFERASE TMTC4"/>
    <property type="match status" value="1"/>
</dbReference>
<keyword evidence="2" id="KW-0802">TPR repeat</keyword>
<feature type="transmembrane region" description="Helical" evidence="3">
    <location>
        <begin position="87"/>
        <end position="109"/>
    </location>
</feature>
<evidence type="ECO:0000256" key="1">
    <source>
        <dbReference type="ARBA" id="ARBA00022737"/>
    </source>
</evidence>
<accession>A0ABS5U417</accession>
<proteinExistence type="predicted"/>
<gene>
    <name evidence="4" type="ORF">KJB30_01300</name>
</gene>
<feature type="transmembrane region" description="Helical" evidence="3">
    <location>
        <begin position="174"/>
        <end position="199"/>
    </location>
</feature>